<feature type="region of interest" description="Disordered" evidence="1">
    <location>
        <begin position="254"/>
        <end position="295"/>
    </location>
</feature>
<gene>
    <name evidence="2" type="ORF">EVAR_99472_1</name>
</gene>
<evidence type="ECO:0000313" key="3">
    <source>
        <dbReference type="Proteomes" id="UP000299102"/>
    </source>
</evidence>
<keyword evidence="3" id="KW-1185">Reference proteome</keyword>
<feature type="compositionally biased region" description="Polar residues" evidence="1">
    <location>
        <begin position="122"/>
        <end position="151"/>
    </location>
</feature>
<proteinExistence type="predicted"/>
<reference evidence="2 3" key="1">
    <citation type="journal article" date="2019" name="Commun. Biol.">
        <title>The bagworm genome reveals a unique fibroin gene that provides high tensile strength.</title>
        <authorList>
            <person name="Kono N."/>
            <person name="Nakamura H."/>
            <person name="Ohtoshi R."/>
            <person name="Tomita M."/>
            <person name="Numata K."/>
            <person name="Arakawa K."/>
        </authorList>
    </citation>
    <scope>NUCLEOTIDE SEQUENCE [LARGE SCALE GENOMIC DNA]</scope>
</reference>
<evidence type="ECO:0008006" key="4">
    <source>
        <dbReference type="Google" id="ProtNLM"/>
    </source>
</evidence>
<accession>A0A4C1ZUQ2</accession>
<dbReference type="AlphaFoldDB" id="A0A4C1ZUQ2"/>
<dbReference type="STRING" id="151549.A0A4C1ZUQ2"/>
<dbReference type="OrthoDB" id="6577442at2759"/>
<protein>
    <recommendedName>
        <fullName evidence="4">BESS domain-containing protein</fullName>
    </recommendedName>
</protein>
<organism evidence="2 3">
    <name type="scientific">Eumeta variegata</name>
    <name type="common">Bagworm moth</name>
    <name type="synonym">Eumeta japonica</name>
    <dbReference type="NCBI Taxonomy" id="151549"/>
    <lineage>
        <taxon>Eukaryota</taxon>
        <taxon>Metazoa</taxon>
        <taxon>Ecdysozoa</taxon>
        <taxon>Arthropoda</taxon>
        <taxon>Hexapoda</taxon>
        <taxon>Insecta</taxon>
        <taxon>Pterygota</taxon>
        <taxon>Neoptera</taxon>
        <taxon>Endopterygota</taxon>
        <taxon>Lepidoptera</taxon>
        <taxon>Glossata</taxon>
        <taxon>Ditrysia</taxon>
        <taxon>Tineoidea</taxon>
        <taxon>Psychidae</taxon>
        <taxon>Oiketicinae</taxon>
        <taxon>Eumeta</taxon>
    </lineage>
</organism>
<sequence>MLDFIIRHLSFQLRMNENERSAQRERSLAFGHFVSSSVATARPVASRKINSKMVFKWNEQSTLLFLEHFKNYQTLWNHKLDEYKDRTLRTNAIKSLISDLNLEDTSVNTQTQNEDTTEFEPKSSQAGSEKQSTSIAENSRNGGTISSTSLHSGKPVNRKRKTDIPIDMAIKELKAISKENKEQVEDEFDLFCKSLAIQLKKMPLNRALICQERLQSVMTQERLSQMTSLSESIYSSSSTRSSLNISRSHQYDTYHSPTQQVHSPTVSVPMSSPENDQYYPSTTQQEVYSPTVSVPMSSPQNDQYYASAIQQEVHSQIVLPPSTQENILIQALKEIV</sequence>
<name>A0A4C1ZUQ2_EUMVA</name>
<comment type="caution">
    <text evidence="2">The sequence shown here is derived from an EMBL/GenBank/DDBJ whole genome shotgun (WGS) entry which is preliminary data.</text>
</comment>
<evidence type="ECO:0000256" key="1">
    <source>
        <dbReference type="SAM" id="MobiDB-lite"/>
    </source>
</evidence>
<evidence type="ECO:0000313" key="2">
    <source>
        <dbReference type="EMBL" id="GBP90759.1"/>
    </source>
</evidence>
<dbReference type="EMBL" id="BGZK01002111">
    <property type="protein sequence ID" value="GBP90759.1"/>
    <property type="molecule type" value="Genomic_DNA"/>
</dbReference>
<feature type="region of interest" description="Disordered" evidence="1">
    <location>
        <begin position="106"/>
        <end position="163"/>
    </location>
</feature>
<dbReference type="Proteomes" id="UP000299102">
    <property type="component" value="Unassembled WGS sequence"/>
</dbReference>